<keyword evidence="2" id="KW-1185">Reference proteome</keyword>
<name>A0A4Y6PLH9_PERCE</name>
<dbReference type="EMBL" id="CP041186">
    <property type="protein sequence ID" value="QDG49184.1"/>
    <property type="molecule type" value="Genomic_DNA"/>
</dbReference>
<dbReference type="AlphaFoldDB" id="A0A4Y6PLH9"/>
<accession>A0A5B8XXN6</accession>
<proteinExistence type="predicted"/>
<protein>
    <submittedName>
        <fullName evidence="1">Uncharacterized protein</fullName>
    </submittedName>
</protein>
<accession>A0A4Y6PLH9</accession>
<dbReference type="SUPFAM" id="SSF82171">
    <property type="entry name" value="DPP6 N-terminal domain-like"/>
    <property type="match status" value="1"/>
</dbReference>
<sequence>MWTGEQIDERPHTESLCHYNGRLYWLVDDEEADPTEDLLGRKVARKQLITYDVDTGERATLARSLPPSPSLAVGPKGAFLWGLKQESVLRVTPAGAVEQYTVTEEQPDGALRCVGERLFFEGKLNPATTGVAVYEPTDDRFRRILETGDPTPSTLDRVHVDEDCVWYLHHTPRGWKLDAVDLARDEQQQLVTDQDLMLRRFTKTDRGFLMCDDHAIYLYADGELSELTECDVPPEHLHGMGERALWTSSAVENEDSELVAGWQIHAVDLDGSEAEVLYETDHHIADLECGEWGLACLLREAKFGVVAEIGTGTVGSVVVVRP</sequence>
<organism evidence="1 2">
    <name type="scientific">Persicimonas caeni</name>
    <dbReference type="NCBI Taxonomy" id="2292766"/>
    <lineage>
        <taxon>Bacteria</taxon>
        <taxon>Deltaproteobacteria</taxon>
        <taxon>Bradymonadales</taxon>
        <taxon>Bradymonadaceae</taxon>
        <taxon>Persicimonas</taxon>
    </lineage>
</organism>
<evidence type="ECO:0000313" key="2">
    <source>
        <dbReference type="Proteomes" id="UP000315995"/>
    </source>
</evidence>
<reference evidence="1 2" key="1">
    <citation type="submission" date="2019-06" db="EMBL/GenBank/DDBJ databases">
        <title>Persicimonas caeni gen. nov., sp. nov., a predatory bacterium isolated from solar saltern.</title>
        <authorList>
            <person name="Wang S."/>
        </authorList>
    </citation>
    <scope>NUCLEOTIDE SEQUENCE [LARGE SCALE GENOMIC DNA]</scope>
    <source>
        <strain evidence="1 2">YN101</strain>
    </source>
</reference>
<evidence type="ECO:0000313" key="1">
    <source>
        <dbReference type="EMBL" id="QDG49184.1"/>
    </source>
</evidence>
<dbReference type="Proteomes" id="UP000315995">
    <property type="component" value="Chromosome"/>
</dbReference>
<gene>
    <name evidence="1" type="ORF">FIV42_00050</name>
</gene>
<dbReference type="RefSeq" id="WP_141195683.1">
    <property type="nucleotide sequence ID" value="NZ_CP041186.1"/>
</dbReference>